<comment type="subcellular location">
    <subcellularLocation>
        <location evidence="2">Cell membrane</location>
        <topology evidence="2">Multi-pass membrane protein</topology>
    </subcellularLocation>
</comment>
<evidence type="ECO:0000256" key="8">
    <source>
        <dbReference type="ARBA" id="ARBA00022660"/>
    </source>
</evidence>
<dbReference type="EMBL" id="JACJIJ010000002">
    <property type="protein sequence ID" value="MBA9051618.1"/>
    <property type="molecule type" value="Genomic_DNA"/>
</dbReference>
<evidence type="ECO:0000259" key="19">
    <source>
        <dbReference type="PROSITE" id="PS51002"/>
    </source>
</evidence>
<keyword evidence="7" id="KW-0349">Heme</keyword>
<dbReference type="InterPro" id="IPR027387">
    <property type="entry name" value="Cytb/b6-like_sf"/>
</dbReference>
<evidence type="ECO:0000256" key="6">
    <source>
        <dbReference type="ARBA" id="ARBA00022475"/>
    </source>
</evidence>
<dbReference type="FunFam" id="1.20.810.10:FF:000007">
    <property type="entry name" value="Ubiquinol-cytochrome C reductase B subunit"/>
    <property type="match status" value="1"/>
</dbReference>
<evidence type="ECO:0000256" key="14">
    <source>
        <dbReference type="ARBA" id="ARBA00023004"/>
    </source>
</evidence>
<protein>
    <recommendedName>
        <fullName evidence="4">Cytochrome bc1 complex cytochrome b subunit</fullName>
        <ecNumber evidence="3">7.1.1.8</ecNumber>
    </recommendedName>
    <alternativeName>
        <fullName evidence="17">Cytochrome bc1 reductase complex subunit QcrB</fullName>
    </alternativeName>
</protein>
<dbReference type="InterPro" id="IPR016174">
    <property type="entry name" value="Di-haem_cyt_TM"/>
</dbReference>
<evidence type="ECO:0000256" key="12">
    <source>
        <dbReference type="ARBA" id="ARBA00022982"/>
    </source>
</evidence>
<dbReference type="GO" id="GO:0046872">
    <property type="term" value="F:metal ion binding"/>
    <property type="evidence" value="ECO:0007669"/>
    <property type="project" value="UniProtKB-KW"/>
</dbReference>
<dbReference type="InterPro" id="IPR005797">
    <property type="entry name" value="Cyt_b/b6_N"/>
</dbReference>
<evidence type="ECO:0000256" key="13">
    <source>
        <dbReference type="ARBA" id="ARBA00022989"/>
    </source>
</evidence>
<gene>
    <name evidence="20" type="ORF">HDA42_000796</name>
</gene>
<comment type="cofactor">
    <cofactor evidence="1">
        <name>heme</name>
        <dbReference type="ChEBI" id="CHEBI:30413"/>
    </cofactor>
</comment>
<feature type="transmembrane region" description="Helical" evidence="18">
    <location>
        <begin position="122"/>
        <end position="142"/>
    </location>
</feature>
<evidence type="ECO:0000256" key="3">
    <source>
        <dbReference type="ARBA" id="ARBA00012951"/>
    </source>
</evidence>
<evidence type="ECO:0000256" key="4">
    <source>
        <dbReference type="ARBA" id="ARBA00016116"/>
    </source>
</evidence>
<keyword evidence="5" id="KW-0813">Transport</keyword>
<evidence type="ECO:0000256" key="17">
    <source>
        <dbReference type="ARBA" id="ARBA00029568"/>
    </source>
</evidence>
<feature type="domain" description="Cytochrome b/b6 N-terminal region profile" evidence="19">
    <location>
        <begin position="25"/>
        <end position="251"/>
    </location>
</feature>
<evidence type="ECO:0000256" key="5">
    <source>
        <dbReference type="ARBA" id="ARBA00022448"/>
    </source>
</evidence>
<proteinExistence type="predicted"/>
<evidence type="ECO:0000256" key="18">
    <source>
        <dbReference type="SAM" id="Phobius"/>
    </source>
</evidence>
<dbReference type="Gene3D" id="1.20.810.10">
    <property type="entry name" value="Cytochrome Bc1 Complex, Chain C"/>
    <property type="match status" value="1"/>
</dbReference>
<dbReference type="GO" id="GO:0016491">
    <property type="term" value="F:oxidoreductase activity"/>
    <property type="evidence" value="ECO:0007669"/>
    <property type="project" value="InterPro"/>
</dbReference>
<dbReference type="Proteomes" id="UP000577386">
    <property type="component" value="Unassembled WGS sequence"/>
</dbReference>
<name>A0A7W3NJF4_STRMR</name>
<evidence type="ECO:0000256" key="2">
    <source>
        <dbReference type="ARBA" id="ARBA00004651"/>
    </source>
</evidence>
<evidence type="ECO:0000256" key="15">
    <source>
        <dbReference type="ARBA" id="ARBA00023136"/>
    </source>
</evidence>
<feature type="transmembrane region" description="Helical" evidence="18">
    <location>
        <begin position="339"/>
        <end position="361"/>
    </location>
</feature>
<feature type="transmembrane region" description="Helical" evidence="18">
    <location>
        <begin position="389"/>
        <end position="412"/>
    </location>
</feature>
<dbReference type="GO" id="GO:0005886">
    <property type="term" value="C:plasma membrane"/>
    <property type="evidence" value="ECO:0007669"/>
    <property type="project" value="UniProtKB-SubCell"/>
</dbReference>
<evidence type="ECO:0000256" key="7">
    <source>
        <dbReference type="ARBA" id="ARBA00022617"/>
    </source>
</evidence>
<keyword evidence="10" id="KW-0479">Metal-binding</keyword>
<keyword evidence="14" id="KW-0408">Iron</keyword>
<feature type="transmembrane region" description="Helical" evidence="18">
    <location>
        <begin position="219"/>
        <end position="244"/>
    </location>
</feature>
<dbReference type="SUPFAM" id="SSF81342">
    <property type="entry name" value="Transmembrane di-heme cytochromes"/>
    <property type="match status" value="1"/>
</dbReference>
<keyword evidence="15 18" id="KW-0472">Membrane</keyword>
<accession>A0A7W3NJF4</accession>
<dbReference type="GO" id="GO:0008121">
    <property type="term" value="F:quinol-cytochrome-c reductase activity"/>
    <property type="evidence" value="ECO:0007669"/>
    <property type="project" value="UniProtKB-EC"/>
</dbReference>
<feature type="transmembrane region" description="Helical" evidence="18">
    <location>
        <begin position="186"/>
        <end position="207"/>
    </location>
</feature>
<reference evidence="20 21" key="1">
    <citation type="submission" date="2020-08" db="EMBL/GenBank/DDBJ databases">
        <title>Sequencing the genomes of 1000 actinobacteria strains.</title>
        <authorList>
            <person name="Klenk H.-P."/>
        </authorList>
    </citation>
    <scope>NUCLEOTIDE SEQUENCE [LARGE SCALE GENOMIC DNA]</scope>
    <source>
        <strain evidence="20 21">DSM 41827</strain>
    </source>
</reference>
<dbReference type="PANTHER" id="PTHR19271:SF16">
    <property type="entry name" value="CYTOCHROME B"/>
    <property type="match status" value="1"/>
</dbReference>
<comment type="catalytic activity">
    <reaction evidence="16">
        <text>a quinol + 2 Fe(III)-[cytochrome c](out) = a quinone + 2 Fe(II)-[cytochrome c](out) + 2 H(+)(out)</text>
        <dbReference type="Rhea" id="RHEA:11484"/>
        <dbReference type="Rhea" id="RHEA-COMP:10350"/>
        <dbReference type="Rhea" id="RHEA-COMP:14399"/>
        <dbReference type="ChEBI" id="CHEBI:15378"/>
        <dbReference type="ChEBI" id="CHEBI:24646"/>
        <dbReference type="ChEBI" id="CHEBI:29033"/>
        <dbReference type="ChEBI" id="CHEBI:29034"/>
        <dbReference type="ChEBI" id="CHEBI:132124"/>
        <dbReference type="EC" id="7.1.1.8"/>
    </reaction>
</comment>
<evidence type="ECO:0000256" key="11">
    <source>
        <dbReference type="ARBA" id="ARBA00022967"/>
    </source>
</evidence>
<dbReference type="PROSITE" id="PS51002">
    <property type="entry name" value="CYTB_NTER"/>
    <property type="match status" value="1"/>
</dbReference>
<keyword evidence="8" id="KW-0679">Respiratory chain</keyword>
<evidence type="ECO:0000256" key="9">
    <source>
        <dbReference type="ARBA" id="ARBA00022692"/>
    </source>
</evidence>
<organism evidence="20 21">
    <name type="scientific">Streptomyces murinus</name>
    <dbReference type="NCBI Taxonomy" id="33900"/>
    <lineage>
        <taxon>Bacteria</taxon>
        <taxon>Bacillati</taxon>
        <taxon>Actinomycetota</taxon>
        <taxon>Actinomycetes</taxon>
        <taxon>Kitasatosporales</taxon>
        <taxon>Streptomycetaceae</taxon>
        <taxon>Streptomyces</taxon>
    </lineage>
</organism>
<evidence type="ECO:0000256" key="10">
    <source>
        <dbReference type="ARBA" id="ARBA00022723"/>
    </source>
</evidence>
<dbReference type="Pfam" id="PF13631">
    <property type="entry name" value="Cytochrom_B_N_2"/>
    <property type="match status" value="1"/>
</dbReference>
<evidence type="ECO:0000313" key="21">
    <source>
        <dbReference type="Proteomes" id="UP000577386"/>
    </source>
</evidence>
<keyword evidence="21" id="KW-1185">Reference proteome</keyword>
<comment type="caution">
    <text evidence="20">The sequence shown here is derived from an EMBL/GenBank/DDBJ whole genome shotgun (WGS) entry which is preliminary data.</text>
</comment>
<dbReference type="PANTHER" id="PTHR19271">
    <property type="entry name" value="CYTOCHROME B"/>
    <property type="match status" value="1"/>
</dbReference>
<keyword evidence="11" id="KW-1278">Translocase</keyword>
<dbReference type="GO" id="GO:0022904">
    <property type="term" value="P:respiratory electron transport chain"/>
    <property type="evidence" value="ECO:0007669"/>
    <property type="project" value="InterPro"/>
</dbReference>
<keyword evidence="13 18" id="KW-1133">Transmembrane helix</keyword>
<feature type="transmembrane region" description="Helical" evidence="18">
    <location>
        <begin position="154"/>
        <end position="174"/>
    </location>
</feature>
<keyword evidence="9 18" id="KW-0812">Transmembrane</keyword>
<sequence length="551" mass="61971">MEGEQAVAVSEERRASRRAGRGTRLVRALDQRLPVSAAGREFLRKAFPDHWSFLLGELALYSLLVLVLTGVWLTFFFRPDMTERPYTGTYLPLHGTMTTEAYASVLRISFDVRAGLLMRQTHHWAALVFIGAIGVHLLRIFFTGAFRRPREVNWTVGVTLFLLSLLEGFCGYSLPDDLLSGTGLRTAQGIVLSIPVVGTYLSFFVFGGQFPGHAIIPRLYVAHILLVPGLLLALLGVHLTYVVVHKHTQWARPGHTNRNVIGKPLFPQYTAKSVGLFFVLAGVLTLMGGLLQINPIWAFGPYRADQVSVDSQPDWYVGYLEGALRLMPGWETDFAGHTVIWDVLLPGVLLPTLFFVVLYGYPFFERWLTGPAPEHHLCDRPRNQPTRTALGAAGVAAYGVLLMAGGQDVLAYRFDLPMDYVTRWFRALLFVVPFLTYHAVKRACLGLQAADRRRLLDGEATGEVRRTAGGGYEEAHTLLPRAEAYRILVREVPRPRAEGTEVWRWFHRHRLRNALSRWYFARSVEMPATPWERRRVAAVRAAPGEVPEEES</sequence>
<feature type="transmembrane region" description="Helical" evidence="18">
    <location>
        <begin position="274"/>
        <end position="293"/>
    </location>
</feature>
<evidence type="ECO:0000313" key="20">
    <source>
        <dbReference type="EMBL" id="MBA9051618.1"/>
    </source>
</evidence>
<feature type="transmembrane region" description="Helical" evidence="18">
    <location>
        <begin position="58"/>
        <end position="77"/>
    </location>
</feature>
<keyword evidence="6" id="KW-1003">Cell membrane</keyword>
<evidence type="ECO:0000256" key="16">
    <source>
        <dbReference type="ARBA" id="ARBA00029351"/>
    </source>
</evidence>
<evidence type="ECO:0000256" key="1">
    <source>
        <dbReference type="ARBA" id="ARBA00001971"/>
    </source>
</evidence>
<dbReference type="AlphaFoldDB" id="A0A7W3NJF4"/>
<keyword evidence="12" id="KW-0249">Electron transport</keyword>
<feature type="transmembrane region" description="Helical" evidence="18">
    <location>
        <begin position="424"/>
        <end position="440"/>
    </location>
</feature>
<dbReference type="EC" id="7.1.1.8" evidence="3"/>